<keyword evidence="4" id="KW-1185">Reference proteome</keyword>
<dbReference type="Proteomes" id="UP000217301">
    <property type="component" value="Chromosome"/>
</dbReference>
<dbReference type="EMBL" id="CP022385">
    <property type="protein sequence ID" value="ATA83176.1"/>
    <property type="molecule type" value="Genomic_DNA"/>
</dbReference>
<reference evidence="3 5" key="3">
    <citation type="submission" date="2018-06" db="EMBL/GenBank/DDBJ databases">
        <authorList>
            <consortium name="Pathogen Informatics"/>
            <person name="Doyle S."/>
        </authorList>
    </citation>
    <scope>NUCLEOTIDE SEQUENCE [LARGE SCALE GENOMIC DNA]</scope>
    <source>
        <strain evidence="3 5">NCTC11653</strain>
    </source>
</reference>
<feature type="chain" id="PRO_5043668171" evidence="1">
    <location>
        <begin position="19"/>
        <end position="336"/>
    </location>
</feature>
<dbReference type="PROSITE" id="PS51257">
    <property type="entry name" value="PROKAR_LIPOPROTEIN"/>
    <property type="match status" value="1"/>
</dbReference>
<accession>A0AAX2I7P0</accession>
<evidence type="ECO:0000256" key="1">
    <source>
        <dbReference type="SAM" id="SignalP"/>
    </source>
</evidence>
<proteinExistence type="predicted"/>
<keyword evidence="1" id="KW-0732">Signal</keyword>
<name>A0AAX2I7P0_CAPSP</name>
<evidence type="ECO:0000313" key="2">
    <source>
        <dbReference type="EMBL" id="ATA83176.1"/>
    </source>
</evidence>
<organism evidence="3 5">
    <name type="scientific">Capnocytophaga sputigena</name>
    <dbReference type="NCBI Taxonomy" id="1019"/>
    <lineage>
        <taxon>Bacteria</taxon>
        <taxon>Pseudomonadati</taxon>
        <taxon>Bacteroidota</taxon>
        <taxon>Flavobacteriia</taxon>
        <taxon>Flavobacteriales</taxon>
        <taxon>Flavobacteriaceae</taxon>
        <taxon>Capnocytophaga</taxon>
    </lineage>
</organism>
<dbReference type="KEGG" id="cspu:CGC55_01080"/>
<reference evidence="2" key="1">
    <citation type="journal article" date="2017" name="Genome Announc.">
        <title>Twelve Complete Reference Genomes of Clinical Isolates in the Capnocytophaga Genus.</title>
        <authorList>
            <person name="Villarma A."/>
            <person name="Gulvik C.A."/>
            <person name="Rowe L.A."/>
            <person name="Sheth M."/>
            <person name="Juieng P."/>
            <person name="Nicholson A.C."/>
            <person name="Loparev V.N."/>
            <person name="McQuiston J.R."/>
        </authorList>
    </citation>
    <scope>NUCLEOTIDE SEQUENCE</scope>
    <source>
        <strain evidence="2">KC1668</strain>
    </source>
</reference>
<dbReference type="RefSeq" id="WP_095909088.1">
    <property type="nucleotide sequence ID" value="NZ_CP022385.1"/>
</dbReference>
<evidence type="ECO:0000313" key="5">
    <source>
        <dbReference type="Proteomes" id="UP000249902"/>
    </source>
</evidence>
<gene>
    <name evidence="2" type="ORF">CGC55_01080</name>
    <name evidence="3" type="ORF">NCTC11653_00012</name>
</gene>
<evidence type="ECO:0000313" key="4">
    <source>
        <dbReference type="Proteomes" id="UP000217301"/>
    </source>
</evidence>
<sequence length="336" mass="39202">MKKAILTLFLLLSLQSCLQKKETMITQNPNITADNLVEEIAKQVKHYPSEKVYKIRYSNDNCYFEMFVDGIRVHKLFVRGGSTAVEVSNLLFHSGKHTISYKMYPLYTLEEEGKIVKQNTLVDKSYVTLEVCSYDLKNEEAEDISYAEYATPNIATKNAQGDTIYKFAGAGKTYYEGSFEVELDVPYQLQPPFATAQDLRKMDQKLLMTKLLAKYKEVWQIYKNRELDNIARLEFDNLKHYAISNYETKETIAEDWEVFYNVFKSNNTLEMQPLENYKLEFFADGKLVALMLDTKDNRFRGNTALWAKVDYEGGIRPLFLNKYFYIPQGETEFKVY</sequence>
<protein>
    <submittedName>
        <fullName evidence="3">Uncharacterized protein</fullName>
    </submittedName>
</protein>
<reference evidence="4" key="2">
    <citation type="submission" date="2017-06" db="EMBL/GenBank/DDBJ databases">
        <title>Capnocytophaga spp. assemblies.</title>
        <authorList>
            <person name="Gulvik C.A."/>
        </authorList>
    </citation>
    <scope>NUCLEOTIDE SEQUENCE [LARGE SCALE GENOMIC DNA]</scope>
    <source>
        <strain evidence="4">KC1668</strain>
    </source>
</reference>
<evidence type="ECO:0000313" key="3">
    <source>
        <dbReference type="EMBL" id="SQA74134.1"/>
    </source>
</evidence>
<dbReference type="AlphaFoldDB" id="A0AAX2I7P0"/>
<feature type="signal peptide" evidence="1">
    <location>
        <begin position="1"/>
        <end position="18"/>
    </location>
</feature>
<dbReference type="EMBL" id="UAVP01000003">
    <property type="protein sequence ID" value="SQA74134.1"/>
    <property type="molecule type" value="Genomic_DNA"/>
</dbReference>
<dbReference type="Proteomes" id="UP000249902">
    <property type="component" value="Unassembled WGS sequence"/>
</dbReference>